<keyword evidence="3" id="KW-1185">Reference proteome</keyword>
<evidence type="ECO:0000313" key="2">
    <source>
        <dbReference type="EMBL" id="GAA2193808.1"/>
    </source>
</evidence>
<feature type="domain" description="Phosphoribosyltransferase" evidence="1">
    <location>
        <begin position="20"/>
        <end position="169"/>
    </location>
</feature>
<dbReference type="EMBL" id="BAAAOQ010000005">
    <property type="protein sequence ID" value="GAA2193808.1"/>
    <property type="molecule type" value="Genomic_DNA"/>
</dbReference>
<dbReference type="CDD" id="cd06223">
    <property type="entry name" value="PRTases_typeI"/>
    <property type="match status" value="1"/>
</dbReference>
<reference evidence="2 3" key="1">
    <citation type="journal article" date="2019" name="Int. J. Syst. Evol. Microbiol.">
        <title>The Global Catalogue of Microorganisms (GCM) 10K type strain sequencing project: providing services to taxonomists for standard genome sequencing and annotation.</title>
        <authorList>
            <consortium name="The Broad Institute Genomics Platform"/>
            <consortium name="The Broad Institute Genome Sequencing Center for Infectious Disease"/>
            <person name="Wu L."/>
            <person name="Ma J."/>
        </authorList>
    </citation>
    <scope>NUCLEOTIDE SEQUENCE [LARGE SCALE GENOMIC DNA]</scope>
    <source>
        <strain evidence="2 3">JCM 14924</strain>
    </source>
</reference>
<dbReference type="Proteomes" id="UP001501391">
    <property type="component" value="Unassembled WGS sequence"/>
</dbReference>
<keyword evidence="2" id="KW-0328">Glycosyltransferase</keyword>
<dbReference type="InterPro" id="IPR029057">
    <property type="entry name" value="PRTase-like"/>
</dbReference>
<accession>A0ABN3BED8</accession>
<dbReference type="Gene3D" id="3.40.50.2020">
    <property type="match status" value="1"/>
</dbReference>
<comment type="caution">
    <text evidence="2">The sequence shown here is derived from an EMBL/GenBank/DDBJ whole genome shotgun (WGS) entry which is preliminary data.</text>
</comment>
<dbReference type="Gene3D" id="3.30.1310.20">
    <property type="entry name" value="PRTase-like"/>
    <property type="match status" value="1"/>
</dbReference>
<evidence type="ECO:0000259" key="1">
    <source>
        <dbReference type="Pfam" id="PF00156"/>
    </source>
</evidence>
<dbReference type="GO" id="GO:0016757">
    <property type="term" value="F:glycosyltransferase activity"/>
    <property type="evidence" value="ECO:0007669"/>
    <property type="project" value="UniProtKB-KW"/>
</dbReference>
<keyword evidence="2" id="KW-0808">Transferase</keyword>
<name>A0ABN3BED8_9ACTN</name>
<dbReference type="Pfam" id="PF00156">
    <property type="entry name" value="Pribosyltran"/>
    <property type="match status" value="1"/>
</dbReference>
<dbReference type="SUPFAM" id="SSF53271">
    <property type="entry name" value="PRTase-like"/>
    <property type="match status" value="1"/>
</dbReference>
<organism evidence="2 3">
    <name type="scientific">Streptomyces bangladeshensis</name>
    <dbReference type="NCBI Taxonomy" id="295352"/>
    <lineage>
        <taxon>Bacteria</taxon>
        <taxon>Bacillati</taxon>
        <taxon>Actinomycetota</taxon>
        <taxon>Actinomycetes</taxon>
        <taxon>Kitasatosporales</taxon>
        <taxon>Streptomycetaceae</taxon>
        <taxon>Streptomyces</taxon>
    </lineage>
</organism>
<sequence length="213" mass="23270">MQFHDRRHAGRELAARLRIQQEKGALAHPVVLALPRGGVVVAREVADALEAPLDVLVARRIGAPSQEEVGVGALAGDDPPLFDEEALGRLGLSEDDLAEAVARERAEARRREDLYRQGRPAPELRGRTVIVVDDGLATGATARAALRRVRRQEPEQVVLAVPVCSPEAAGLLRGEADDILCLYRPGAFMAVSQWYESFEQLTDEDVSEALRDR</sequence>
<dbReference type="RefSeq" id="WP_059247587.1">
    <property type="nucleotide sequence ID" value="NZ_BAAAOQ010000005.1"/>
</dbReference>
<evidence type="ECO:0000313" key="3">
    <source>
        <dbReference type="Proteomes" id="UP001501391"/>
    </source>
</evidence>
<dbReference type="InterPro" id="IPR000836">
    <property type="entry name" value="PRTase_dom"/>
</dbReference>
<protein>
    <submittedName>
        <fullName evidence="2">Phosphoribosyltransferase family protein</fullName>
    </submittedName>
</protein>
<gene>
    <name evidence="2" type="ORF">GCM10009787_17190</name>
</gene>
<proteinExistence type="predicted"/>